<keyword evidence="2" id="KW-0413">Isomerase</keyword>
<dbReference type="InterPro" id="IPR008928">
    <property type="entry name" value="6-hairpin_glycosidase_sf"/>
</dbReference>
<dbReference type="PANTHER" id="PTHR15108">
    <property type="entry name" value="N-ACYLGLUCOSAMINE-2-EPIMERASE"/>
    <property type="match status" value="1"/>
</dbReference>
<dbReference type="RefSeq" id="WP_394818864.1">
    <property type="nucleotide sequence ID" value="NZ_JAWJZY010000001.1"/>
</dbReference>
<evidence type="ECO:0000256" key="2">
    <source>
        <dbReference type="ARBA" id="ARBA00023235"/>
    </source>
</evidence>
<evidence type="ECO:0000313" key="5">
    <source>
        <dbReference type="Proteomes" id="UP001312908"/>
    </source>
</evidence>
<dbReference type="InterPro" id="IPR012341">
    <property type="entry name" value="6hp_glycosidase-like_sf"/>
</dbReference>
<reference evidence="4 5" key="1">
    <citation type="submission" date="2023-10" db="EMBL/GenBank/DDBJ databases">
        <title>Sorlinia euscelidii gen. nov., sp. nov., an acetic acid bacteria isolated from the gut of Euscelidius variegatus emitter.</title>
        <authorList>
            <person name="Michoud G."/>
            <person name="Marasco R."/>
            <person name="Seferji K."/>
            <person name="Gonella E."/>
            <person name="Garuglieri E."/>
            <person name="Alma A."/>
            <person name="Mapelli F."/>
            <person name="Borin S."/>
            <person name="Daffonchio D."/>
            <person name="Crotti E."/>
        </authorList>
    </citation>
    <scope>NUCLEOTIDE SEQUENCE [LARGE SCALE GENOMIC DNA]</scope>
    <source>
        <strain evidence="4 5">EV16P</strain>
    </source>
</reference>
<dbReference type="InterPro" id="IPR010819">
    <property type="entry name" value="AGE/CE"/>
</dbReference>
<evidence type="ECO:0000256" key="3">
    <source>
        <dbReference type="SAM" id="MobiDB-lite"/>
    </source>
</evidence>
<accession>A0ABU7TZB2</accession>
<evidence type="ECO:0000256" key="1">
    <source>
        <dbReference type="ARBA" id="ARBA00008558"/>
    </source>
</evidence>
<sequence>MTETPCGAPLARHHSGLRWQEWLVGQALPLWAQAGFDRATSLFHERLTFSAAPQAVPALRLMVQARQIATYCRAAAEGLYGDGEKALRCLATIERLYHRRDDEAGWIFSLSPTLEALDTKRDLYAHAFIIYAYHWAFRLSGDVVYYRKARETLRDVRQIFADAGDGLRGAFPGKDDVRGQDPIMHLLEACLVWMPHAEHPDFQEQADKLARLALTRLIDNATGMIREYFDASWRPLQVEGKNHIEPGHVFEWSWLLRLYARLTRDAAARRPVEDASTRLFEAGQRFGLQDGGVIDAIRETGAPMSRNMRIWPQTEFYRLLTVLRHDTAPEAADRMKIEAAMQNVTNLFFTRFTTGAPEGGGLTAFVKTGQAALITCPRVHFTIFMVPRRRVESTTHLDDGGFISPAQENGRAHHERRRIGTSRDTF</sequence>
<dbReference type="Proteomes" id="UP001312908">
    <property type="component" value="Unassembled WGS sequence"/>
</dbReference>
<protein>
    <recommendedName>
        <fullName evidence="6">Mannose-6-phosphate isomerase</fullName>
    </recommendedName>
</protein>
<dbReference type="EMBL" id="JAWJZY010000001">
    <property type="protein sequence ID" value="MEE8657894.1"/>
    <property type="molecule type" value="Genomic_DNA"/>
</dbReference>
<proteinExistence type="inferred from homology"/>
<organism evidence="4 5">
    <name type="scientific">Sorlinia euscelidii</name>
    <dbReference type="NCBI Taxonomy" id="3081148"/>
    <lineage>
        <taxon>Bacteria</taxon>
        <taxon>Pseudomonadati</taxon>
        <taxon>Pseudomonadota</taxon>
        <taxon>Alphaproteobacteria</taxon>
        <taxon>Acetobacterales</taxon>
        <taxon>Acetobacteraceae</taxon>
        <taxon>Sorlinia</taxon>
    </lineage>
</organism>
<name>A0ABU7TZB2_9PROT</name>
<keyword evidence="5" id="KW-1185">Reference proteome</keyword>
<evidence type="ECO:0000313" key="4">
    <source>
        <dbReference type="EMBL" id="MEE8657894.1"/>
    </source>
</evidence>
<dbReference type="SUPFAM" id="SSF48208">
    <property type="entry name" value="Six-hairpin glycosidases"/>
    <property type="match status" value="1"/>
</dbReference>
<feature type="region of interest" description="Disordered" evidence="3">
    <location>
        <begin position="396"/>
        <end position="426"/>
    </location>
</feature>
<comment type="caution">
    <text evidence="4">The sequence shown here is derived from an EMBL/GenBank/DDBJ whole genome shotgun (WGS) entry which is preliminary data.</text>
</comment>
<gene>
    <name evidence="4" type="ORF">DOFOFD_02540</name>
</gene>
<dbReference type="Pfam" id="PF07221">
    <property type="entry name" value="GlcNAc_2-epim"/>
    <property type="match status" value="1"/>
</dbReference>
<comment type="similarity">
    <text evidence="1">Belongs to the N-acylglucosamine 2-epimerase family.</text>
</comment>
<dbReference type="Gene3D" id="1.50.10.10">
    <property type="match status" value="1"/>
</dbReference>
<evidence type="ECO:0008006" key="6">
    <source>
        <dbReference type="Google" id="ProtNLM"/>
    </source>
</evidence>